<dbReference type="KEGG" id="shun:DWB77_07333"/>
<dbReference type="AlphaFoldDB" id="A0A387HT31"/>
<sequence length="133" mass="15057">MLTDGDAQVADNRARLEDLIRGLFSSWEEMAAAADDPLLSVAAWYLGEVQVRHYGTVWQCRPRPAQSPDEYDEPYVMAPESLSGTDGMDGEEDDGERDAEDCDVLCVPADELRALLLRDEDERLRDVLNRYLY</sequence>
<keyword evidence="3" id="KW-1185">Reference proteome</keyword>
<protein>
    <submittedName>
        <fullName evidence="2">Uncharacterized protein</fullName>
    </submittedName>
</protein>
<accession>A0A387HT31</accession>
<feature type="compositionally biased region" description="Acidic residues" evidence="1">
    <location>
        <begin position="88"/>
        <end position="101"/>
    </location>
</feature>
<organism evidence="2 3">
    <name type="scientific">Streptomyces hundungensis</name>
    <dbReference type="NCBI Taxonomy" id="1077946"/>
    <lineage>
        <taxon>Bacteria</taxon>
        <taxon>Bacillati</taxon>
        <taxon>Actinomycetota</taxon>
        <taxon>Actinomycetes</taxon>
        <taxon>Kitasatosporales</taxon>
        <taxon>Streptomycetaceae</taxon>
        <taxon>Streptomyces</taxon>
    </lineage>
</organism>
<name>A0A387HT31_9ACTN</name>
<gene>
    <name evidence="2" type="ORF">DWB77_07333</name>
</gene>
<dbReference type="EMBL" id="CP032698">
    <property type="protein sequence ID" value="AYG85117.1"/>
    <property type="molecule type" value="Genomic_DNA"/>
</dbReference>
<reference evidence="2 3" key="1">
    <citation type="submission" date="2018-10" db="EMBL/GenBank/DDBJ databases">
        <title>Relationship between Morphology and Antimicrobial Activity in Streptomyces.</title>
        <authorList>
            <person name="Kang H.J."/>
            <person name="Kim S.B."/>
        </authorList>
    </citation>
    <scope>NUCLEOTIDE SEQUENCE [LARGE SCALE GENOMIC DNA]</scope>
    <source>
        <strain evidence="2 3">BH38</strain>
    </source>
</reference>
<dbReference type="Proteomes" id="UP000271554">
    <property type="component" value="Chromosome"/>
</dbReference>
<feature type="region of interest" description="Disordered" evidence="1">
    <location>
        <begin position="64"/>
        <end position="101"/>
    </location>
</feature>
<evidence type="ECO:0000313" key="3">
    <source>
        <dbReference type="Proteomes" id="UP000271554"/>
    </source>
</evidence>
<proteinExistence type="predicted"/>
<evidence type="ECO:0000256" key="1">
    <source>
        <dbReference type="SAM" id="MobiDB-lite"/>
    </source>
</evidence>
<evidence type="ECO:0000313" key="2">
    <source>
        <dbReference type="EMBL" id="AYG85117.1"/>
    </source>
</evidence>